<proteinExistence type="predicted"/>
<feature type="chain" id="PRO_5031478745" description="Phosphoglycerate mutase" evidence="1">
    <location>
        <begin position="22"/>
        <end position="129"/>
    </location>
</feature>
<evidence type="ECO:0008006" key="3">
    <source>
        <dbReference type="Google" id="ProtNLM"/>
    </source>
</evidence>
<dbReference type="AlphaFoldDB" id="A0A7S0P022"/>
<keyword evidence="1" id="KW-0732">Signal</keyword>
<accession>A0A7S0P022</accession>
<protein>
    <recommendedName>
        <fullName evidence="3">Phosphoglycerate mutase</fullName>
    </recommendedName>
</protein>
<evidence type="ECO:0000256" key="1">
    <source>
        <dbReference type="SAM" id="SignalP"/>
    </source>
</evidence>
<evidence type="ECO:0000313" key="2">
    <source>
        <dbReference type="EMBL" id="CAD8541860.1"/>
    </source>
</evidence>
<feature type="signal peptide" evidence="1">
    <location>
        <begin position="1"/>
        <end position="21"/>
    </location>
</feature>
<gene>
    <name evidence="2" type="ORF">CLEP1334_LOCUS17146</name>
</gene>
<sequence>MIGRAHRSIEAQLAAFSLVRSLLVVDLRERCRCDEGRPKKELVKLIPEMAGWGGFKEMPEEWWCKKFVESDFNDRIDKLLSFIASRPEQTIAVVGHGGLFTRILGVHLKNCGYTWVDFKRPASDDVEMV</sequence>
<dbReference type="Gene3D" id="3.40.50.1240">
    <property type="entry name" value="Phosphoglycerate mutase-like"/>
    <property type="match status" value="1"/>
</dbReference>
<name>A0A7S0P022_9EUKA</name>
<reference evidence="2" key="1">
    <citation type="submission" date="2021-01" db="EMBL/GenBank/DDBJ databases">
        <authorList>
            <person name="Corre E."/>
            <person name="Pelletier E."/>
            <person name="Niang G."/>
            <person name="Scheremetjew M."/>
            <person name="Finn R."/>
            <person name="Kale V."/>
            <person name="Holt S."/>
            <person name="Cochrane G."/>
            <person name="Meng A."/>
            <person name="Brown T."/>
            <person name="Cohen L."/>
        </authorList>
    </citation>
    <scope>NUCLEOTIDE SEQUENCE</scope>
    <source>
        <strain evidence="2">RCC1130</strain>
    </source>
</reference>
<dbReference type="EMBL" id="HBER01034031">
    <property type="protein sequence ID" value="CAD8541860.1"/>
    <property type="molecule type" value="Transcribed_RNA"/>
</dbReference>
<organism evidence="2">
    <name type="scientific">Calcidiscus leptoporus</name>
    <dbReference type="NCBI Taxonomy" id="127549"/>
    <lineage>
        <taxon>Eukaryota</taxon>
        <taxon>Haptista</taxon>
        <taxon>Haptophyta</taxon>
        <taxon>Prymnesiophyceae</taxon>
        <taxon>Coccolithales</taxon>
        <taxon>Calcidiscaceae</taxon>
        <taxon>Calcidiscus</taxon>
    </lineage>
</organism>
<dbReference type="SUPFAM" id="SSF53254">
    <property type="entry name" value="Phosphoglycerate mutase-like"/>
    <property type="match status" value="1"/>
</dbReference>
<dbReference type="InterPro" id="IPR029033">
    <property type="entry name" value="His_PPase_superfam"/>
</dbReference>